<sequence>MDTVLGIYAHPDDADVDAGGTLARFVREGSRVVVAVVTDGDAGGSDQDLHQQMGELRRDEQRRACEQLGVTELVFFDGYPDGMVTPSHGLVRDIVALIRRVKPNLILTLSPEYNWSSIYANHPDHRAVGAAVTDAVYPAARNPFAFPELLDEGLDPHVVEEVWFQGGPSTNHVVELDQADIEAKVRAVREHVTQFDDLDRMESWIRQGTRDAGCPHGYAGGEEFFRWDTRG</sequence>
<dbReference type="Gene3D" id="3.40.50.10320">
    <property type="entry name" value="LmbE-like"/>
    <property type="match status" value="1"/>
</dbReference>
<name>A0A0V8RYB9_9ACTO</name>
<accession>A0A0V8RYB9</accession>
<dbReference type="PANTHER" id="PTHR12993">
    <property type="entry name" value="N-ACETYLGLUCOSAMINYL-PHOSPHATIDYLINOSITOL DE-N-ACETYLASE-RELATED"/>
    <property type="match status" value="1"/>
</dbReference>
<dbReference type="Pfam" id="PF02585">
    <property type="entry name" value="PIG-L"/>
    <property type="match status" value="1"/>
</dbReference>
<evidence type="ECO:0000256" key="1">
    <source>
        <dbReference type="ARBA" id="ARBA00022833"/>
    </source>
</evidence>
<dbReference type="GO" id="GO:0016811">
    <property type="term" value="F:hydrolase activity, acting on carbon-nitrogen (but not peptide) bonds, in linear amides"/>
    <property type="evidence" value="ECO:0007669"/>
    <property type="project" value="TreeGrafter"/>
</dbReference>
<dbReference type="OrthoDB" id="3514174at2"/>
<dbReference type="InterPro" id="IPR003737">
    <property type="entry name" value="GlcNAc_PI_deacetylase-related"/>
</dbReference>
<dbReference type="AlphaFoldDB" id="A0A0V8RYB9"/>
<dbReference type="Proteomes" id="UP000054686">
    <property type="component" value="Unassembled WGS sequence"/>
</dbReference>
<proteinExistence type="predicted"/>
<evidence type="ECO:0000313" key="2">
    <source>
        <dbReference type="EMBL" id="KSW13027.1"/>
    </source>
</evidence>
<keyword evidence="1" id="KW-0862">Zinc</keyword>
<dbReference type="GO" id="GO:0016137">
    <property type="term" value="P:glycoside metabolic process"/>
    <property type="evidence" value="ECO:0007669"/>
    <property type="project" value="UniProtKB-ARBA"/>
</dbReference>
<dbReference type="PANTHER" id="PTHR12993:SF28">
    <property type="entry name" value="LMBE FAMILY PROTEIN"/>
    <property type="match status" value="1"/>
</dbReference>
<protein>
    <submittedName>
        <fullName evidence="2">LmbE family protein</fullName>
    </submittedName>
</protein>
<dbReference type="InterPro" id="IPR024078">
    <property type="entry name" value="LmbE-like_dom_sf"/>
</dbReference>
<comment type="caution">
    <text evidence="2">The sequence shown here is derived from an EMBL/GenBank/DDBJ whole genome shotgun (WGS) entry which is preliminary data.</text>
</comment>
<organism evidence="2 3">
    <name type="scientific">Schaalia odontolytica</name>
    <dbReference type="NCBI Taxonomy" id="1660"/>
    <lineage>
        <taxon>Bacteria</taxon>
        <taxon>Bacillati</taxon>
        <taxon>Actinomycetota</taxon>
        <taxon>Actinomycetes</taxon>
        <taxon>Actinomycetales</taxon>
        <taxon>Actinomycetaceae</taxon>
        <taxon>Schaalia</taxon>
    </lineage>
</organism>
<dbReference type="EMBL" id="LLVT01000001">
    <property type="protein sequence ID" value="KSW13027.1"/>
    <property type="molecule type" value="Genomic_DNA"/>
</dbReference>
<gene>
    <name evidence="2" type="ORF">APY09_01285</name>
</gene>
<evidence type="ECO:0000313" key="3">
    <source>
        <dbReference type="Proteomes" id="UP000054686"/>
    </source>
</evidence>
<dbReference type="RefSeq" id="WP_060565816.1">
    <property type="nucleotide sequence ID" value="NZ_CP040006.1"/>
</dbReference>
<dbReference type="SUPFAM" id="SSF102588">
    <property type="entry name" value="LmbE-like"/>
    <property type="match status" value="1"/>
</dbReference>
<reference evidence="2 3" key="1">
    <citation type="submission" date="2015-10" db="EMBL/GenBank/DDBJ databases">
        <title>Draft Genome of Actinomyces odontolyticus subsp. actinosynbacter strain XH001.</title>
        <authorList>
            <person name="Mclean J.S."/>
            <person name="He X."/>
        </authorList>
    </citation>
    <scope>NUCLEOTIDE SEQUENCE [LARGE SCALE GENOMIC DNA]</scope>
    <source>
        <strain evidence="2 3">XH001</strain>
    </source>
</reference>